<feature type="region of interest" description="Disordered" evidence="1">
    <location>
        <begin position="24"/>
        <end position="69"/>
    </location>
</feature>
<sequence>VHINLSTSVGYMSHCDDALYTDGDWYNRTGPSSAPSPPSWGRGTGRRGLTREVTERRMPDGQQWNVSLT</sequence>
<feature type="non-terminal residue" evidence="2">
    <location>
        <position position="69"/>
    </location>
</feature>
<reference evidence="2" key="1">
    <citation type="submission" date="2017-07" db="EMBL/GenBank/DDBJ databases">
        <title>Taro Niue Genome Assembly and Annotation.</title>
        <authorList>
            <person name="Atibalentja N."/>
            <person name="Keating K."/>
            <person name="Fields C.J."/>
        </authorList>
    </citation>
    <scope>NUCLEOTIDE SEQUENCE</scope>
    <source>
        <strain evidence="2">Niue_2</strain>
        <tissue evidence="2">Leaf</tissue>
    </source>
</reference>
<proteinExistence type="predicted"/>
<evidence type="ECO:0000256" key="1">
    <source>
        <dbReference type="SAM" id="MobiDB-lite"/>
    </source>
</evidence>
<evidence type="ECO:0000313" key="3">
    <source>
        <dbReference type="Proteomes" id="UP000652761"/>
    </source>
</evidence>
<keyword evidence="3" id="KW-1185">Reference proteome</keyword>
<accession>A0A843WE37</accession>
<protein>
    <submittedName>
        <fullName evidence="2">Uncharacterized protein</fullName>
    </submittedName>
</protein>
<dbReference type="EMBL" id="NMUH01003997">
    <property type="protein sequence ID" value="MQM07949.1"/>
    <property type="molecule type" value="Genomic_DNA"/>
</dbReference>
<dbReference type="Proteomes" id="UP000652761">
    <property type="component" value="Unassembled WGS sequence"/>
</dbReference>
<dbReference type="AlphaFoldDB" id="A0A843WE37"/>
<gene>
    <name evidence="2" type="ORF">Taro_040796</name>
</gene>
<feature type="compositionally biased region" description="Basic and acidic residues" evidence="1">
    <location>
        <begin position="49"/>
        <end position="59"/>
    </location>
</feature>
<name>A0A843WE37_COLES</name>
<organism evidence="2 3">
    <name type="scientific">Colocasia esculenta</name>
    <name type="common">Wild taro</name>
    <name type="synonym">Arum esculentum</name>
    <dbReference type="NCBI Taxonomy" id="4460"/>
    <lineage>
        <taxon>Eukaryota</taxon>
        <taxon>Viridiplantae</taxon>
        <taxon>Streptophyta</taxon>
        <taxon>Embryophyta</taxon>
        <taxon>Tracheophyta</taxon>
        <taxon>Spermatophyta</taxon>
        <taxon>Magnoliopsida</taxon>
        <taxon>Liliopsida</taxon>
        <taxon>Araceae</taxon>
        <taxon>Aroideae</taxon>
        <taxon>Colocasieae</taxon>
        <taxon>Colocasia</taxon>
    </lineage>
</organism>
<comment type="caution">
    <text evidence="2">The sequence shown here is derived from an EMBL/GenBank/DDBJ whole genome shotgun (WGS) entry which is preliminary data.</text>
</comment>
<evidence type="ECO:0000313" key="2">
    <source>
        <dbReference type="EMBL" id="MQM07949.1"/>
    </source>
</evidence>